<evidence type="ECO:0000313" key="3">
    <source>
        <dbReference type="Proteomes" id="UP000254945"/>
    </source>
</evidence>
<feature type="domain" description="Resolvase/invertase-type recombinase catalytic" evidence="1">
    <location>
        <begin position="1"/>
        <end position="48"/>
    </location>
</feature>
<proteinExistence type="predicted"/>
<dbReference type="AlphaFoldDB" id="A0A378SZF0"/>
<dbReference type="Gene3D" id="3.40.50.1390">
    <property type="entry name" value="Resolvase, N-terminal catalytic domain"/>
    <property type="match status" value="1"/>
</dbReference>
<dbReference type="PROSITE" id="PS51736">
    <property type="entry name" value="RECOMBINASES_3"/>
    <property type="match status" value="1"/>
</dbReference>
<gene>
    <name evidence="2" type="ORF">NCTC4524_00626</name>
</gene>
<dbReference type="GO" id="GO:0003677">
    <property type="term" value="F:DNA binding"/>
    <property type="evidence" value="ECO:0007669"/>
    <property type="project" value="InterPro"/>
</dbReference>
<dbReference type="Proteomes" id="UP000254945">
    <property type="component" value="Unassembled WGS sequence"/>
</dbReference>
<dbReference type="SUPFAM" id="SSF53041">
    <property type="entry name" value="Resolvase-like"/>
    <property type="match status" value="1"/>
</dbReference>
<organism evidence="2 3">
    <name type="scientific">Mycolicibacterium senegalense</name>
    <dbReference type="NCBI Taxonomy" id="1796"/>
    <lineage>
        <taxon>Bacteria</taxon>
        <taxon>Bacillati</taxon>
        <taxon>Actinomycetota</taxon>
        <taxon>Actinomycetes</taxon>
        <taxon>Mycobacteriales</taxon>
        <taxon>Mycobacteriaceae</taxon>
        <taxon>Mycolicibacterium</taxon>
    </lineage>
</organism>
<evidence type="ECO:0000259" key="1">
    <source>
        <dbReference type="PROSITE" id="PS51736"/>
    </source>
</evidence>
<evidence type="ECO:0000313" key="2">
    <source>
        <dbReference type="EMBL" id="STZ53013.1"/>
    </source>
</evidence>
<dbReference type="EMBL" id="UGQQ01000001">
    <property type="protein sequence ID" value="STZ53013.1"/>
    <property type="molecule type" value="Genomic_DNA"/>
</dbReference>
<name>A0A378SZF0_9MYCO</name>
<reference evidence="2 3" key="1">
    <citation type="submission" date="2018-06" db="EMBL/GenBank/DDBJ databases">
        <authorList>
            <consortium name="Pathogen Informatics"/>
            <person name="Doyle S."/>
        </authorList>
    </citation>
    <scope>NUCLEOTIDE SEQUENCE [LARGE SCALE GENOMIC DNA]</scope>
    <source>
        <strain evidence="2 3">NCTC4524</strain>
    </source>
</reference>
<dbReference type="InterPro" id="IPR036162">
    <property type="entry name" value="Resolvase-like_N_sf"/>
</dbReference>
<sequence length="48" mass="4982">MVAKLDRLSRSIVNAANIIESAQAQGRSLVILDLGVDLTTAGGRMQAG</sequence>
<dbReference type="InterPro" id="IPR006119">
    <property type="entry name" value="Resolv_N"/>
</dbReference>
<dbReference type="GO" id="GO:0000150">
    <property type="term" value="F:DNA strand exchange activity"/>
    <property type="evidence" value="ECO:0007669"/>
    <property type="project" value="InterPro"/>
</dbReference>
<dbReference type="Pfam" id="PF00239">
    <property type="entry name" value="Resolvase"/>
    <property type="match status" value="1"/>
</dbReference>
<protein>
    <submittedName>
        <fullName evidence="2">Site-specific recombinase</fullName>
    </submittedName>
</protein>
<accession>A0A378SZF0</accession>